<evidence type="ECO:0000256" key="13">
    <source>
        <dbReference type="ARBA" id="ARBA00022777"/>
    </source>
</evidence>
<dbReference type="GO" id="GO:0051539">
    <property type="term" value="F:4 iron, 4 sulfur cluster binding"/>
    <property type="evidence" value="ECO:0007669"/>
    <property type="project" value="UniProtKB-KW"/>
</dbReference>
<protein>
    <recommendedName>
        <fullName evidence="6">Oxygen sensor histidine kinase NreB</fullName>
        <ecNumber evidence="5">2.7.13.3</ecNumber>
    </recommendedName>
    <alternativeName>
        <fullName evidence="20">Nitrogen regulation protein B</fullName>
    </alternativeName>
</protein>
<feature type="transmembrane region" description="Helical" evidence="21">
    <location>
        <begin position="123"/>
        <end position="142"/>
    </location>
</feature>
<keyword evidence="8" id="KW-0004">4Fe-4S</keyword>
<evidence type="ECO:0000256" key="20">
    <source>
        <dbReference type="ARBA" id="ARBA00030800"/>
    </source>
</evidence>
<dbReference type="Proteomes" id="UP001240483">
    <property type="component" value="Unassembled WGS sequence"/>
</dbReference>
<dbReference type="InterPro" id="IPR050482">
    <property type="entry name" value="Sensor_HK_TwoCompSys"/>
</dbReference>
<dbReference type="Gene3D" id="3.30.565.10">
    <property type="entry name" value="Histidine kinase-like ATPase, C-terminal domain"/>
    <property type="match status" value="1"/>
</dbReference>
<keyword evidence="13 23" id="KW-0418">Kinase</keyword>
<proteinExistence type="predicted"/>
<feature type="transmembrane region" description="Helical" evidence="21">
    <location>
        <begin position="90"/>
        <end position="111"/>
    </location>
</feature>
<reference evidence="23" key="1">
    <citation type="submission" date="2023-05" db="EMBL/GenBank/DDBJ databases">
        <title>Cataloging the Phylogenetic Diversity of Human Bladder Bacteria.</title>
        <authorList>
            <person name="Du J."/>
        </authorList>
    </citation>
    <scope>NUCLEOTIDE SEQUENCE</scope>
    <source>
        <strain evidence="23">UMB9978</strain>
    </source>
</reference>
<feature type="domain" description="Histidine kinase" evidence="22">
    <location>
        <begin position="350"/>
        <end position="443"/>
    </location>
</feature>
<evidence type="ECO:0000256" key="11">
    <source>
        <dbReference type="ARBA" id="ARBA00022692"/>
    </source>
</evidence>
<keyword evidence="16" id="KW-0902">Two-component regulatory system</keyword>
<dbReference type="PANTHER" id="PTHR24421:SF37">
    <property type="entry name" value="SENSOR HISTIDINE KINASE NARS"/>
    <property type="match status" value="1"/>
</dbReference>
<keyword evidence="11 21" id="KW-0812">Transmembrane</keyword>
<evidence type="ECO:0000256" key="9">
    <source>
        <dbReference type="ARBA" id="ARBA00022490"/>
    </source>
</evidence>
<keyword evidence="14 21" id="KW-1133">Transmembrane helix</keyword>
<evidence type="ECO:0000313" key="23">
    <source>
        <dbReference type="EMBL" id="MDK6275490.1"/>
    </source>
</evidence>
<evidence type="ECO:0000256" key="19">
    <source>
        <dbReference type="ARBA" id="ARBA00024827"/>
    </source>
</evidence>
<keyword evidence="7" id="KW-1003">Cell membrane</keyword>
<evidence type="ECO:0000256" key="5">
    <source>
        <dbReference type="ARBA" id="ARBA00012438"/>
    </source>
</evidence>
<comment type="catalytic activity">
    <reaction evidence="1">
        <text>ATP + protein L-histidine = ADP + protein N-phospho-L-histidine.</text>
        <dbReference type="EC" id="2.7.13.3"/>
    </reaction>
</comment>
<dbReference type="EC" id="2.7.13.3" evidence="5"/>
<dbReference type="InterPro" id="IPR003594">
    <property type="entry name" value="HATPase_dom"/>
</dbReference>
<keyword evidence="15" id="KW-0408">Iron</keyword>
<dbReference type="GO" id="GO:0005737">
    <property type="term" value="C:cytoplasm"/>
    <property type="evidence" value="ECO:0007669"/>
    <property type="project" value="UniProtKB-SubCell"/>
</dbReference>
<dbReference type="GO" id="GO:0046872">
    <property type="term" value="F:metal ion binding"/>
    <property type="evidence" value="ECO:0007669"/>
    <property type="project" value="UniProtKB-KW"/>
</dbReference>
<evidence type="ECO:0000256" key="8">
    <source>
        <dbReference type="ARBA" id="ARBA00022485"/>
    </source>
</evidence>
<evidence type="ECO:0000256" key="4">
    <source>
        <dbReference type="ARBA" id="ARBA00004651"/>
    </source>
</evidence>
<evidence type="ECO:0000256" key="7">
    <source>
        <dbReference type="ARBA" id="ARBA00022475"/>
    </source>
</evidence>
<dbReference type="GO" id="GO:0046983">
    <property type="term" value="F:protein dimerization activity"/>
    <property type="evidence" value="ECO:0007669"/>
    <property type="project" value="InterPro"/>
</dbReference>
<evidence type="ECO:0000256" key="6">
    <source>
        <dbReference type="ARBA" id="ARBA00017322"/>
    </source>
</evidence>
<evidence type="ECO:0000256" key="1">
    <source>
        <dbReference type="ARBA" id="ARBA00000085"/>
    </source>
</evidence>
<dbReference type="PIRSF" id="PIRSF037434">
    <property type="entry name" value="STHK_ChrS"/>
    <property type="match status" value="1"/>
</dbReference>
<dbReference type="Pfam" id="PF07730">
    <property type="entry name" value="HisKA_3"/>
    <property type="match status" value="1"/>
</dbReference>
<sequence>MSTWLRRGINLSVDALRHLRTVGRSILVYMVESTPSVARSAPEPEHVVSAMAPAFRLLRAGLHVVMLVCAGIAVAAGVKLVSVPGQEVRGWLGIVGVAAFVVGWAGGAVQVERGKIRENTTSTVVGLSGMAAAWILAASQIFEAAYLVFPFFFALLFLLGMRFGTIAVMAATACAILFISQRLGFSFAVVIGPVLGASVSIMIGWALRAVAYQAALRESLLQRLLDTERELTVTQREAGVQAERARLAGEIHDGVSQSLSSIQMLLHAAERGLPTDDAHRKTKEYIVMARSAAEDAQSETRGILRRMAPAALSDETLTGALERLADVGAGPAVVVMSDDPPLTMSQQAALLRIAQGAVGNARQHSRAHRVLVSLEHDADSATLTISDDGVGFVPGTVPEGSRGRGHFGLALMRERAEQMGGELAVESRPGQGTRISVRIPLESVDEQQNTAGEEEA</sequence>
<name>A0AAP4FIK6_9MICC</name>
<evidence type="ECO:0000256" key="21">
    <source>
        <dbReference type="SAM" id="Phobius"/>
    </source>
</evidence>
<keyword evidence="17" id="KW-0411">Iron-sulfur</keyword>
<evidence type="ECO:0000256" key="18">
    <source>
        <dbReference type="ARBA" id="ARBA00023136"/>
    </source>
</evidence>
<keyword evidence="10" id="KW-0808">Transferase</keyword>
<evidence type="ECO:0000256" key="16">
    <source>
        <dbReference type="ARBA" id="ARBA00023012"/>
    </source>
</evidence>
<dbReference type="EMBL" id="JASODW010000008">
    <property type="protein sequence ID" value="MDK6275490.1"/>
    <property type="molecule type" value="Genomic_DNA"/>
</dbReference>
<dbReference type="PROSITE" id="PS50109">
    <property type="entry name" value="HIS_KIN"/>
    <property type="match status" value="1"/>
</dbReference>
<keyword evidence="9" id="KW-0963">Cytoplasm</keyword>
<evidence type="ECO:0000256" key="2">
    <source>
        <dbReference type="ARBA" id="ARBA00001966"/>
    </source>
</evidence>
<dbReference type="AlphaFoldDB" id="A0AAP4FIK6"/>
<feature type="transmembrane region" description="Helical" evidence="21">
    <location>
        <begin position="185"/>
        <end position="207"/>
    </location>
</feature>
<dbReference type="Gene3D" id="1.20.5.1930">
    <property type="match status" value="1"/>
</dbReference>
<evidence type="ECO:0000256" key="15">
    <source>
        <dbReference type="ARBA" id="ARBA00023004"/>
    </source>
</evidence>
<dbReference type="SMART" id="SM00387">
    <property type="entry name" value="HATPase_c"/>
    <property type="match status" value="1"/>
</dbReference>
<evidence type="ECO:0000256" key="14">
    <source>
        <dbReference type="ARBA" id="ARBA00022989"/>
    </source>
</evidence>
<accession>A0AAP4FIK6</accession>
<comment type="cofactor">
    <cofactor evidence="2">
        <name>[4Fe-4S] cluster</name>
        <dbReference type="ChEBI" id="CHEBI:49883"/>
    </cofactor>
</comment>
<evidence type="ECO:0000256" key="3">
    <source>
        <dbReference type="ARBA" id="ARBA00004496"/>
    </source>
</evidence>
<dbReference type="RefSeq" id="WP_285333320.1">
    <property type="nucleotide sequence ID" value="NZ_JASODW010000008.1"/>
</dbReference>
<dbReference type="InterPro" id="IPR017205">
    <property type="entry name" value="Sig_transdc_His_kinase_ChrS"/>
</dbReference>
<comment type="function">
    <text evidence="19">Member of the two-component regulatory system NreB/NreC involved in the control of dissimilatory nitrate/nitrite reduction in response to oxygen. NreB functions as a direct oxygen sensor histidine kinase which is autophosphorylated, in the absence of oxygen, probably at the conserved histidine residue, and transfers its phosphate group probably to a conserved aspartate residue of NreC. NreB/NreC activates the expression of the nitrate (narGHJI) and nitrite (nir) reductase operons, as well as the putative nitrate transporter gene narT.</text>
</comment>
<dbReference type="GO" id="GO:0000155">
    <property type="term" value="F:phosphorelay sensor kinase activity"/>
    <property type="evidence" value="ECO:0007669"/>
    <property type="project" value="InterPro"/>
</dbReference>
<dbReference type="InterPro" id="IPR036890">
    <property type="entry name" value="HATPase_C_sf"/>
</dbReference>
<dbReference type="InterPro" id="IPR011712">
    <property type="entry name" value="Sig_transdc_His_kin_sub3_dim/P"/>
</dbReference>
<comment type="subcellular location">
    <subcellularLocation>
        <location evidence="4">Cell membrane</location>
        <topology evidence="4">Multi-pass membrane protein</topology>
    </subcellularLocation>
    <subcellularLocation>
        <location evidence="3">Cytoplasm</location>
    </subcellularLocation>
</comment>
<evidence type="ECO:0000259" key="22">
    <source>
        <dbReference type="PROSITE" id="PS50109"/>
    </source>
</evidence>
<evidence type="ECO:0000313" key="24">
    <source>
        <dbReference type="Proteomes" id="UP001240483"/>
    </source>
</evidence>
<dbReference type="GO" id="GO:0005886">
    <property type="term" value="C:plasma membrane"/>
    <property type="evidence" value="ECO:0007669"/>
    <property type="project" value="UniProtKB-SubCell"/>
</dbReference>
<evidence type="ECO:0000256" key="17">
    <source>
        <dbReference type="ARBA" id="ARBA00023014"/>
    </source>
</evidence>
<evidence type="ECO:0000256" key="10">
    <source>
        <dbReference type="ARBA" id="ARBA00022679"/>
    </source>
</evidence>
<dbReference type="InterPro" id="IPR004358">
    <property type="entry name" value="Sig_transdc_His_kin-like_C"/>
</dbReference>
<dbReference type="SUPFAM" id="SSF55874">
    <property type="entry name" value="ATPase domain of HSP90 chaperone/DNA topoisomerase II/histidine kinase"/>
    <property type="match status" value="1"/>
</dbReference>
<feature type="transmembrane region" description="Helical" evidence="21">
    <location>
        <begin position="148"/>
        <end position="178"/>
    </location>
</feature>
<evidence type="ECO:0000256" key="12">
    <source>
        <dbReference type="ARBA" id="ARBA00022723"/>
    </source>
</evidence>
<dbReference type="Pfam" id="PF02518">
    <property type="entry name" value="HATPase_c"/>
    <property type="match status" value="1"/>
</dbReference>
<dbReference type="InterPro" id="IPR005467">
    <property type="entry name" value="His_kinase_dom"/>
</dbReference>
<dbReference type="PANTHER" id="PTHR24421">
    <property type="entry name" value="NITRATE/NITRITE SENSOR PROTEIN NARX-RELATED"/>
    <property type="match status" value="1"/>
</dbReference>
<gene>
    <name evidence="23" type="ORF">QP116_07070</name>
</gene>
<keyword evidence="12" id="KW-0479">Metal-binding</keyword>
<organism evidence="23 24">
    <name type="scientific">Pseudoglutamicibacter cumminsii</name>
    <dbReference type="NCBI Taxonomy" id="156979"/>
    <lineage>
        <taxon>Bacteria</taxon>
        <taxon>Bacillati</taxon>
        <taxon>Actinomycetota</taxon>
        <taxon>Actinomycetes</taxon>
        <taxon>Micrococcales</taxon>
        <taxon>Micrococcaceae</taxon>
        <taxon>Pseudoglutamicibacter</taxon>
    </lineage>
</organism>
<dbReference type="CDD" id="cd16917">
    <property type="entry name" value="HATPase_UhpB-NarQ-NarX-like"/>
    <property type="match status" value="1"/>
</dbReference>
<comment type="caution">
    <text evidence="23">The sequence shown here is derived from an EMBL/GenBank/DDBJ whole genome shotgun (WGS) entry which is preliminary data.</text>
</comment>
<dbReference type="PRINTS" id="PR00344">
    <property type="entry name" value="BCTRLSENSOR"/>
</dbReference>
<keyword evidence="18 21" id="KW-0472">Membrane</keyword>
<feature type="transmembrane region" description="Helical" evidence="21">
    <location>
        <begin position="60"/>
        <end position="78"/>
    </location>
</feature>